<evidence type="ECO:0000256" key="13">
    <source>
        <dbReference type="ARBA" id="ARBA00023211"/>
    </source>
</evidence>
<evidence type="ECO:0000256" key="8">
    <source>
        <dbReference type="ARBA" id="ARBA00022490"/>
    </source>
</evidence>
<feature type="binding site" evidence="14 15">
    <location>
        <position position="117"/>
    </location>
    <ligand>
        <name>a divalent metal cation</name>
        <dbReference type="ChEBI" id="CHEBI:60240"/>
    </ligand>
</feature>
<dbReference type="InterPro" id="IPR012337">
    <property type="entry name" value="RNaseH-like_sf"/>
</dbReference>
<comment type="catalytic activity">
    <reaction evidence="1 14 15 16">
        <text>Endonucleolytic cleavage to 5'-phosphomonoester.</text>
        <dbReference type="EC" id="3.1.26.4"/>
    </reaction>
</comment>
<comment type="subcellular location">
    <subcellularLocation>
        <location evidence="4 14">Cytoplasm</location>
    </subcellularLocation>
</comment>
<keyword evidence="12 14" id="KW-0378">Hydrolase</keyword>
<evidence type="ECO:0000256" key="10">
    <source>
        <dbReference type="ARBA" id="ARBA00022723"/>
    </source>
</evidence>
<dbReference type="GO" id="GO:0043137">
    <property type="term" value="P:DNA replication, removal of RNA primer"/>
    <property type="evidence" value="ECO:0007669"/>
    <property type="project" value="TreeGrafter"/>
</dbReference>
<evidence type="ECO:0000256" key="12">
    <source>
        <dbReference type="ARBA" id="ARBA00022801"/>
    </source>
</evidence>
<organism evidence="18">
    <name type="scientific">Desulfatirhabdium butyrativorans</name>
    <dbReference type="NCBI Taxonomy" id="340467"/>
    <lineage>
        <taxon>Bacteria</taxon>
        <taxon>Pseudomonadati</taxon>
        <taxon>Thermodesulfobacteriota</taxon>
        <taxon>Desulfobacteria</taxon>
        <taxon>Desulfobacterales</taxon>
        <taxon>Desulfatirhabdiaceae</taxon>
        <taxon>Desulfatirhabdium</taxon>
    </lineage>
</organism>
<accession>A0A7C4W1J4</accession>
<keyword evidence="13 14" id="KW-0464">Manganese</keyword>
<evidence type="ECO:0000256" key="15">
    <source>
        <dbReference type="PROSITE-ProRule" id="PRU01319"/>
    </source>
</evidence>
<evidence type="ECO:0000256" key="3">
    <source>
        <dbReference type="ARBA" id="ARBA00004065"/>
    </source>
</evidence>
<dbReference type="GO" id="GO:0003723">
    <property type="term" value="F:RNA binding"/>
    <property type="evidence" value="ECO:0007669"/>
    <property type="project" value="UniProtKB-UniRule"/>
</dbReference>
<evidence type="ECO:0000256" key="11">
    <source>
        <dbReference type="ARBA" id="ARBA00022759"/>
    </source>
</evidence>
<dbReference type="AlphaFoldDB" id="A0A7C4W1J4"/>
<feature type="domain" description="RNase H type-2" evidence="17">
    <location>
        <begin position="19"/>
        <end position="215"/>
    </location>
</feature>
<evidence type="ECO:0000256" key="6">
    <source>
        <dbReference type="ARBA" id="ARBA00012180"/>
    </source>
</evidence>
<dbReference type="Gene3D" id="3.30.420.10">
    <property type="entry name" value="Ribonuclease H-like superfamily/Ribonuclease H"/>
    <property type="match status" value="1"/>
</dbReference>
<keyword evidence="10 14" id="KW-0479">Metal-binding</keyword>
<evidence type="ECO:0000256" key="1">
    <source>
        <dbReference type="ARBA" id="ARBA00000077"/>
    </source>
</evidence>
<gene>
    <name evidence="14" type="primary">rnhB</name>
    <name evidence="18" type="ORF">ENS29_17280</name>
</gene>
<evidence type="ECO:0000313" key="18">
    <source>
        <dbReference type="EMBL" id="HGU34575.1"/>
    </source>
</evidence>
<dbReference type="PANTHER" id="PTHR10954:SF18">
    <property type="entry name" value="RIBONUCLEASE HII"/>
    <property type="match status" value="1"/>
</dbReference>
<dbReference type="GO" id="GO:0004523">
    <property type="term" value="F:RNA-DNA hybrid ribonuclease activity"/>
    <property type="evidence" value="ECO:0007669"/>
    <property type="project" value="UniProtKB-UniRule"/>
</dbReference>
<name>A0A7C4W1J4_9BACT</name>
<dbReference type="EC" id="3.1.26.4" evidence="6 14"/>
<keyword evidence="8 14" id="KW-0963">Cytoplasm</keyword>
<keyword evidence="9 14" id="KW-0540">Nuclease</keyword>
<comment type="cofactor">
    <cofactor evidence="14 15">
        <name>Mn(2+)</name>
        <dbReference type="ChEBI" id="CHEBI:29035"/>
    </cofactor>
    <cofactor evidence="14 15">
        <name>Mg(2+)</name>
        <dbReference type="ChEBI" id="CHEBI:18420"/>
    </cofactor>
    <text evidence="14 15">Manganese or magnesium. Binds 1 divalent metal ion per monomer in the absence of substrate. May bind a second metal ion after substrate binding.</text>
</comment>
<proteinExistence type="inferred from homology"/>
<dbReference type="Pfam" id="PF01351">
    <property type="entry name" value="RNase_HII"/>
    <property type="match status" value="1"/>
</dbReference>
<evidence type="ECO:0000256" key="5">
    <source>
        <dbReference type="ARBA" id="ARBA00007383"/>
    </source>
</evidence>
<feature type="binding site" evidence="14 15">
    <location>
        <position position="25"/>
    </location>
    <ligand>
        <name>a divalent metal cation</name>
        <dbReference type="ChEBI" id="CHEBI:60240"/>
    </ligand>
</feature>
<dbReference type="PANTHER" id="PTHR10954">
    <property type="entry name" value="RIBONUCLEASE H2 SUBUNIT A"/>
    <property type="match status" value="1"/>
</dbReference>
<comment type="function">
    <text evidence="3 14 16">Endonuclease that specifically degrades the RNA of RNA-DNA hybrids.</text>
</comment>
<dbReference type="GO" id="GO:0032299">
    <property type="term" value="C:ribonuclease H2 complex"/>
    <property type="evidence" value="ECO:0007669"/>
    <property type="project" value="TreeGrafter"/>
</dbReference>
<feature type="binding site" evidence="14 15">
    <location>
        <position position="26"/>
    </location>
    <ligand>
        <name>a divalent metal cation</name>
        <dbReference type="ChEBI" id="CHEBI:60240"/>
    </ligand>
</feature>
<evidence type="ECO:0000256" key="7">
    <source>
        <dbReference type="ARBA" id="ARBA00019179"/>
    </source>
</evidence>
<evidence type="ECO:0000256" key="4">
    <source>
        <dbReference type="ARBA" id="ARBA00004496"/>
    </source>
</evidence>
<evidence type="ECO:0000259" key="17">
    <source>
        <dbReference type="PROSITE" id="PS51975"/>
    </source>
</evidence>
<comment type="similarity">
    <text evidence="5 14 16">Belongs to the RNase HII family.</text>
</comment>
<dbReference type="PROSITE" id="PS51975">
    <property type="entry name" value="RNASE_H_2"/>
    <property type="match status" value="1"/>
</dbReference>
<dbReference type="InterPro" id="IPR024567">
    <property type="entry name" value="RNase_HII/HIII_dom"/>
</dbReference>
<dbReference type="InterPro" id="IPR036397">
    <property type="entry name" value="RNaseH_sf"/>
</dbReference>
<dbReference type="GO" id="GO:0005737">
    <property type="term" value="C:cytoplasm"/>
    <property type="evidence" value="ECO:0007669"/>
    <property type="project" value="UniProtKB-SubCell"/>
</dbReference>
<dbReference type="InterPro" id="IPR022898">
    <property type="entry name" value="RNase_HII"/>
</dbReference>
<comment type="cofactor">
    <cofactor evidence="2">
        <name>Mg(2+)</name>
        <dbReference type="ChEBI" id="CHEBI:18420"/>
    </cofactor>
</comment>
<dbReference type="SUPFAM" id="SSF53098">
    <property type="entry name" value="Ribonuclease H-like"/>
    <property type="match status" value="1"/>
</dbReference>
<dbReference type="GO" id="GO:0006298">
    <property type="term" value="P:mismatch repair"/>
    <property type="evidence" value="ECO:0007669"/>
    <property type="project" value="TreeGrafter"/>
</dbReference>
<evidence type="ECO:0000256" key="14">
    <source>
        <dbReference type="HAMAP-Rule" id="MF_00052"/>
    </source>
</evidence>
<protein>
    <recommendedName>
        <fullName evidence="7 14">Ribonuclease HII</fullName>
        <shortName evidence="14">RNase HII</shortName>
        <ecNumber evidence="6 14">3.1.26.4</ecNumber>
    </recommendedName>
</protein>
<dbReference type="InterPro" id="IPR001352">
    <property type="entry name" value="RNase_HII/HIII"/>
</dbReference>
<evidence type="ECO:0000256" key="16">
    <source>
        <dbReference type="RuleBase" id="RU003515"/>
    </source>
</evidence>
<dbReference type="NCBIfam" id="NF000595">
    <property type="entry name" value="PRK00015.1-3"/>
    <property type="match status" value="1"/>
</dbReference>
<dbReference type="GO" id="GO:0030145">
    <property type="term" value="F:manganese ion binding"/>
    <property type="evidence" value="ECO:0007669"/>
    <property type="project" value="UniProtKB-UniRule"/>
</dbReference>
<comment type="caution">
    <text evidence="18">The sequence shown here is derived from an EMBL/GenBank/DDBJ whole genome shotgun (WGS) entry which is preliminary data.</text>
</comment>
<evidence type="ECO:0000256" key="2">
    <source>
        <dbReference type="ARBA" id="ARBA00001946"/>
    </source>
</evidence>
<reference evidence="18" key="1">
    <citation type="journal article" date="2020" name="mSystems">
        <title>Genome- and Community-Level Interaction Insights into Carbon Utilization and Element Cycling Functions of Hydrothermarchaeota in Hydrothermal Sediment.</title>
        <authorList>
            <person name="Zhou Z."/>
            <person name="Liu Y."/>
            <person name="Xu W."/>
            <person name="Pan J."/>
            <person name="Luo Z.H."/>
            <person name="Li M."/>
        </authorList>
    </citation>
    <scope>NUCLEOTIDE SEQUENCE [LARGE SCALE GENOMIC DNA]</scope>
    <source>
        <strain evidence="18">SpSt-477</strain>
    </source>
</reference>
<keyword evidence="11 14" id="KW-0255">Endonuclease</keyword>
<evidence type="ECO:0000256" key="9">
    <source>
        <dbReference type="ARBA" id="ARBA00022722"/>
    </source>
</evidence>
<dbReference type="EMBL" id="DSUH01000392">
    <property type="protein sequence ID" value="HGU34575.1"/>
    <property type="molecule type" value="Genomic_DNA"/>
</dbReference>
<dbReference type="HAMAP" id="MF_00052_B">
    <property type="entry name" value="RNase_HII_B"/>
    <property type="match status" value="1"/>
</dbReference>
<dbReference type="CDD" id="cd07182">
    <property type="entry name" value="RNase_HII_bacteria_HII_like"/>
    <property type="match status" value="1"/>
</dbReference>
<sequence length="240" mass="26510">MQPHGFGYPEQALRERGFSIIAGIDEAGRGPLAGPVVAAAVVLPTEARLEGVADSKKLTPASRNRLYDEIYRVAVTIGIGIVDASEIDRTDILKASLLAMRFALENLDPHPECLIIDGNHCLPMPAAHACPRPFQQAIPKGDSLCMSISAASIVAKVTRDRLMALYHEHHPEYGFSRHKGYPTEHHRQAIRTFGPCWIHRKTFQGVREAFLCKPNPAKSASREKAWQQITFESMDTAFSS</sequence>